<gene>
    <name evidence="6" type="ORF">NZH93_40505</name>
</gene>
<keyword evidence="2 3" id="KW-0802">TPR repeat</keyword>
<keyword evidence="5" id="KW-0812">Transmembrane</keyword>
<dbReference type="InterPro" id="IPR011990">
    <property type="entry name" value="TPR-like_helical_dom_sf"/>
</dbReference>
<feature type="transmembrane region" description="Helical" evidence="5">
    <location>
        <begin position="710"/>
        <end position="733"/>
    </location>
</feature>
<feature type="transmembrane region" description="Helical" evidence="5">
    <location>
        <begin position="740"/>
        <end position="763"/>
    </location>
</feature>
<dbReference type="Pfam" id="PF13432">
    <property type="entry name" value="TPR_16"/>
    <property type="match status" value="1"/>
</dbReference>
<feature type="repeat" description="TPR" evidence="3">
    <location>
        <begin position="490"/>
        <end position="523"/>
    </location>
</feature>
<dbReference type="PANTHER" id="PTHR44227:SF3">
    <property type="entry name" value="PROTEIN O-MANNOSYL-TRANSFERASE TMTC4"/>
    <property type="match status" value="1"/>
</dbReference>
<feature type="non-terminal residue" evidence="6">
    <location>
        <position position="1"/>
    </location>
</feature>
<evidence type="ECO:0000256" key="1">
    <source>
        <dbReference type="ARBA" id="ARBA00022737"/>
    </source>
</evidence>
<keyword evidence="7" id="KW-1185">Reference proteome</keyword>
<dbReference type="Gene3D" id="1.25.40.10">
    <property type="entry name" value="Tetratricopeptide repeat domain"/>
    <property type="match status" value="5"/>
</dbReference>
<evidence type="ECO:0000256" key="5">
    <source>
        <dbReference type="SAM" id="Phobius"/>
    </source>
</evidence>
<feature type="repeat" description="TPR" evidence="3">
    <location>
        <begin position="213"/>
        <end position="246"/>
    </location>
</feature>
<dbReference type="AlphaFoldDB" id="A0A9X3A6A0"/>
<dbReference type="InterPro" id="IPR019734">
    <property type="entry name" value="TPR_rpt"/>
</dbReference>
<evidence type="ECO:0000313" key="7">
    <source>
        <dbReference type="Proteomes" id="UP001141259"/>
    </source>
</evidence>
<sequence length="823" mass="91711">LYTRINEQWPRYLNAWTARIRLLRDRNRHVEAESIARTAIELNPYSVNIRLALVYILEACDKQDAALKELRQACDDLPNYRLLGPQLARLLRGKGDIDAAWEALSVLPETPAKTFEQVFHLRDSKETRRAISFCTDALARDRSNIGLQLEHAEILSDMDEDEAAISKFDLVLEISPDKRRALRGKAACLRALRRFTEAERILLDSIKRKPNYTIFRLELAVTYAQMERRDEGVAQYEKALQINPRDYDLLVGHANALRWNGQRDDAEQALRGAIELLPHHIGLLATMGDLQDERNNFKEALAWFDRALEKSPKFTWALMSKSATLRSLGRFDQAERVLVPALENPRPALNVVIEWGWLLRDRGQLARARQAFKRALKLTVGHQNRADVLHCLGWVAFSEGDSENAVVKFREALVEYPNSNDAKVGLAWTLVHQRHANGEAEAERLCLEVLDVRPRTHMAHTCLGVLYAHQGNLPQAEHHLRRSIEIDPYGGSYVDLGALFVQMDRFDEAEELLRKALERDWYDSQAHIELGGLHLQRDFDGGGDGSDARLAAQHFRQALVIDPARGAAAIGLSLALIKSPGDLLAAERVLRDALRRKDCDQPQWQLLVALARLLIERGDATQRRDLHLEALSTAQEAIELASEQADPHYVAGIAAYKAGESGPEARARPFYRRRALRHFRRCLRQDPTHTEARRVMALAEQGLAVARGSVAGGVALMVVASALLVALWLGFFLTDKVTTVVISTLTPILVGLVALGFVLPFLVRLKLPGGVEADLSASLNQVTSGPTGEVSIGPGRLVGTSSDGSSARSPLSAGPRGELPRLG</sequence>
<dbReference type="RefSeq" id="WP_259628624.1">
    <property type="nucleotide sequence ID" value="NZ_JANYMP010000030.1"/>
</dbReference>
<feature type="repeat" description="TPR" evidence="3">
    <location>
        <begin position="281"/>
        <end position="314"/>
    </location>
</feature>
<keyword evidence="5" id="KW-0472">Membrane</keyword>
<dbReference type="SUPFAM" id="SSF48452">
    <property type="entry name" value="TPR-like"/>
    <property type="match status" value="4"/>
</dbReference>
<dbReference type="Pfam" id="PF14559">
    <property type="entry name" value="TPR_19"/>
    <property type="match status" value="1"/>
</dbReference>
<dbReference type="Pfam" id="PF13424">
    <property type="entry name" value="TPR_12"/>
    <property type="match status" value="1"/>
</dbReference>
<comment type="caution">
    <text evidence="6">The sequence shown here is derived from an EMBL/GenBank/DDBJ whole genome shotgun (WGS) entry which is preliminary data.</text>
</comment>
<accession>A0A9X3A6A0</accession>
<dbReference type="Pfam" id="PF13181">
    <property type="entry name" value="TPR_8"/>
    <property type="match status" value="1"/>
</dbReference>
<feature type="compositionally biased region" description="Polar residues" evidence="4">
    <location>
        <begin position="799"/>
        <end position="809"/>
    </location>
</feature>
<dbReference type="SMART" id="SM00028">
    <property type="entry name" value="TPR"/>
    <property type="match status" value="11"/>
</dbReference>
<feature type="region of interest" description="Disordered" evidence="4">
    <location>
        <begin position="782"/>
        <end position="823"/>
    </location>
</feature>
<name>A0A9X3A6A0_9PSEU</name>
<dbReference type="EMBL" id="JANYMP010000030">
    <property type="protein sequence ID" value="MCS7483163.1"/>
    <property type="molecule type" value="Genomic_DNA"/>
</dbReference>
<keyword evidence="5" id="KW-1133">Transmembrane helix</keyword>
<evidence type="ECO:0000256" key="3">
    <source>
        <dbReference type="PROSITE-ProRule" id="PRU00339"/>
    </source>
</evidence>
<evidence type="ECO:0000256" key="4">
    <source>
        <dbReference type="SAM" id="MobiDB-lite"/>
    </source>
</evidence>
<evidence type="ECO:0000256" key="2">
    <source>
        <dbReference type="ARBA" id="ARBA00022803"/>
    </source>
</evidence>
<keyword evidence="1" id="KW-0677">Repeat</keyword>
<protein>
    <submittedName>
        <fullName evidence="6">Tetratricopeptide repeat protein</fullName>
    </submittedName>
</protein>
<proteinExistence type="predicted"/>
<feature type="repeat" description="TPR" evidence="3">
    <location>
        <begin position="386"/>
        <end position="419"/>
    </location>
</feature>
<dbReference type="Proteomes" id="UP001141259">
    <property type="component" value="Unassembled WGS sequence"/>
</dbReference>
<dbReference type="InterPro" id="IPR052346">
    <property type="entry name" value="O-mannosyl-transferase_TMTC"/>
</dbReference>
<organism evidence="6 7">
    <name type="scientific">Umezawaea endophytica</name>
    <dbReference type="NCBI Taxonomy" id="1654476"/>
    <lineage>
        <taxon>Bacteria</taxon>
        <taxon>Bacillati</taxon>
        <taxon>Actinomycetota</taxon>
        <taxon>Actinomycetes</taxon>
        <taxon>Pseudonocardiales</taxon>
        <taxon>Pseudonocardiaceae</taxon>
        <taxon>Umezawaea</taxon>
    </lineage>
</organism>
<evidence type="ECO:0000313" key="6">
    <source>
        <dbReference type="EMBL" id="MCS7483163.1"/>
    </source>
</evidence>
<reference evidence="6" key="1">
    <citation type="submission" date="2022-08" db="EMBL/GenBank/DDBJ databases">
        <authorList>
            <person name="Tistechok S."/>
            <person name="Samborskyy M."/>
            <person name="Roman I."/>
        </authorList>
    </citation>
    <scope>NUCLEOTIDE SEQUENCE</scope>
    <source>
        <strain evidence="6">DSM 103496</strain>
    </source>
</reference>
<dbReference type="PROSITE" id="PS50005">
    <property type="entry name" value="TPR"/>
    <property type="match status" value="4"/>
</dbReference>
<dbReference type="PANTHER" id="PTHR44227">
    <property type="match status" value="1"/>
</dbReference>